<keyword evidence="1" id="KW-0614">Plasmid</keyword>
<dbReference type="Pfam" id="PF21983">
    <property type="entry name" value="NikA-like"/>
    <property type="match status" value="1"/>
</dbReference>
<accession>G0WPD0</accession>
<dbReference type="EMBL" id="HM626202">
    <property type="protein sequence ID" value="AEK25400.1"/>
    <property type="molecule type" value="Genomic_DNA"/>
</dbReference>
<dbReference type="NCBIfam" id="NF041264">
    <property type="entry name" value="MobA"/>
    <property type="match status" value="1"/>
</dbReference>
<dbReference type="InterPro" id="IPR053842">
    <property type="entry name" value="NikA-like"/>
</dbReference>
<evidence type="ECO:0000313" key="2">
    <source>
        <dbReference type="Proteomes" id="UP000006503"/>
    </source>
</evidence>
<dbReference type="InterPro" id="IPR047751">
    <property type="entry name" value="MobA-like"/>
</dbReference>
<reference evidence="2" key="2">
    <citation type="journal article" date="2013" name="Microb. Biotechnol.">
        <title>Metabolic potential of the organic-solvent tolerant Pseudomonas putida DOT-T1E deduced from its annotated genome.</title>
        <authorList>
            <person name="Udaondo Z."/>
            <person name="Molina L."/>
            <person name="Daniels C."/>
            <person name="Gomez M.J."/>
            <person name="Molina-Henares M.A."/>
            <person name="Matilla M.A."/>
            <person name="Roca A."/>
            <person name="Fernandez M."/>
            <person name="Duque E."/>
            <person name="Segura A."/>
            <person name="Ramos J.L."/>
        </authorList>
    </citation>
    <scope>NUCLEOTIDE SEQUENCE [LARGE SCALE GENOMIC DNA]</scope>
    <source>
        <strain evidence="2">DOT-T1E</strain>
        <plasmid>Plasmid pGRT1</plasmid>
    </source>
</reference>
<reference evidence="1 2" key="1">
    <citation type="journal article" date="2011" name="Environ. Microbiol.">
        <title>The pGRT1 plasmid of Pseudomonas putida DOT-T1E encodes functions relevant for survival under harsh conditions in the environment.</title>
        <authorList>
            <person name="Molina L."/>
            <person name="Duque E."/>
            <person name="Gomez M.J."/>
            <person name="Krell T."/>
            <person name="Lacal J."/>
            <person name="Garcia-Puente A."/>
            <person name="Garcia V."/>
            <person name="Matilla M.A."/>
            <person name="Ramos J.L."/>
            <person name="Segura A."/>
        </authorList>
    </citation>
    <scope>NUCLEOTIDE SEQUENCE [LARGE SCALE GENOMIC DNA]</scope>
    <source>
        <strain evidence="1 2">DOT-T1E</strain>
        <plasmid evidence="2">Plasmid pGRT1</plasmid>
    </source>
</reference>
<geneLocation type="plasmid" evidence="1 2">
    <name>pGRT1</name>
</geneLocation>
<evidence type="ECO:0000313" key="1">
    <source>
        <dbReference type="EMBL" id="AEK25400.1"/>
    </source>
</evidence>
<sequence>MYSRHKWRPSNRHRWQSFHSLAMPTTLLRAAPRDPLENLRILLMSTSEQRRRTGRLPPIRCFEDEEEIVRDKAKDCGQSVGQFMLAAALGRRTRSKVEGHILNELRRLGGLQKHLFNEGGGKLSKEYAQILVALKAAIERIGS</sequence>
<proteinExistence type="predicted"/>
<dbReference type="Proteomes" id="UP000006503">
    <property type="component" value="Plasmid pGRT1"/>
</dbReference>
<dbReference type="AlphaFoldDB" id="G0WPD0"/>
<name>G0WPD0_PSEPT</name>
<protein>
    <submittedName>
        <fullName evidence="1">Mobilization protein, MobB</fullName>
    </submittedName>
</protein>
<organism evidence="1 2">
    <name type="scientific">Pseudomonas putida (strain DOT-T1E)</name>
    <dbReference type="NCBI Taxonomy" id="1196325"/>
    <lineage>
        <taxon>Bacteria</taxon>
        <taxon>Pseudomonadati</taxon>
        <taxon>Pseudomonadota</taxon>
        <taxon>Gammaproteobacteria</taxon>
        <taxon>Pseudomonadales</taxon>
        <taxon>Pseudomonadaceae</taxon>
        <taxon>Pseudomonas</taxon>
    </lineage>
</organism>